<dbReference type="EMBL" id="MWIP01000001">
    <property type="protein sequence ID" value="KAF1687886.1"/>
    <property type="molecule type" value="Genomic_DNA"/>
</dbReference>
<dbReference type="Proteomes" id="UP000462066">
    <property type="component" value="Unassembled WGS sequence"/>
</dbReference>
<organism evidence="1 2">
    <name type="scientific">Pseudoxanthomonas broegbernensis</name>
    <dbReference type="NCBI Taxonomy" id="83619"/>
    <lineage>
        <taxon>Bacteria</taxon>
        <taxon>Pseudomonadati</taxon>
        <taxon>Pseudomonadota</taxon>
        <taxon>Gammaproteobacteria</taxon>
        <taxon>Lysobacterales</taxon>
        <taxon>Lysobacteraceae</taxon>
        <taxon>Pseudoxanthomonas</taxon>
    </lineage>
</organism>
<dbReference type="AlphaFoldDB" id="A0A7V8GPW2"/>
<name>A0A7V8GPW2_9GAMM</name>
<keyword evidence="2" id="KW-1185">Reference proteome</keyword>
<evidence type="ECO:0000313" key="2">
    <source>
        <dbReference type="Proteomes" id="UP000462066"/>
    </source>
</evidence>
<reference evidence="1 2" key="1">
    <citation type="submission" date="2017-10" db="EMBL/GenBank/DDBJ databases">
        <title>Whole genome sequencing of Pseudoxanthomonas broegbernensis DSM 12573(T).</title>
        <authorList>
            <person name="Kumar S."/>
            <person name="Bansal K."/>
            <person name="Kaur A."/>
            <person name="Patil P."/>
            <person name="Sharma S."/>
            <person name="Patil P.B."/>
        </authorList>
    </citation>
    <scope>NUCLEOTIDE SEQUENCE [LARGE SCALE GENOMIC DNA]</scope>
    <source>
        <strain evidence="1 2">DSM 12573</strain>
    </source>
</reference>
<evidence type="ECO:0000313" key="1">
    <source>
        <dbReference type="EMBL" id="KAF1687886.1"/>
    </source>
</evidence>
<comment type="caution">
    <text evidence="1">The sequence shown here is derived from an EMBL/GenBank/DDBJ whole genome shotgun (WGS) entry which is preliminary data.</text>
</comment>
<sequence>MCRAEAQGLADAEFLAKLAERACADVSYTPGHLWLHDGNAYHKALGLPRHEKEVRFTLQGHGVWDGDHWQLFW</sequence>
<accession>A0A7V8GPW2</accession>
<proteinExistence type="predicted"/>
<gene>
    <name evidence="1" type="ORF">B1992_00070</name>
</gene>
<protein>
    <submittedName>
        <fullName evidence="1">Uncharacterized protein</fullName>
    </submittedName>
</protein>